<dbReference type="OMA" id="SSANMHI"/>
<sequence>MLPAFLGSLTSNYVTFCLTGFFTLVLFVYYYWWKLPHPRYPPGVRGIPVLGALPFLGKSAHKVIMRWSREKYGPIMSVRFGQKDSVVLNDYESIYEALVKQGPAFQTRPRIKVIEAHSNGYGFGFAAGHKKFMQVRHFTGKALRGLGIGGLALEERVSEVAQELVLSLQKLDGKPTNLRMLVGTTVGNVIASIVIGKKFHPNDKEFQRYIQLIFESFGDKETKKYFLVLIYFSFLRHIPPFKNACKQFIADHREQYDFCRKEIEEHKNNLDVNKPKDYIDAFLIEMKKYSPENSWFHEESLRVCVADLFYAGTETSTSTILWGMIALINYPEIQEKLHKEIVNATESEELPRLDHKDELPLLQAFIQELYRCMALIPLGIQHQTTKNVDICGYCIPKDTVVFTNIHAVHHDPNIWKNPSEFNIYRHIDEEGKFIPSRKVIPFGIGCRSCLGEKLARIEIFLFLANIIKRFEVRPDPDSEPLLPIDDGITGFGFLPFLFKAVVLPRT</sequence>
<dbReference type="GO" id="GO:0008395">
    <property type="term" value="F:steroid hydroxylase activity"/>
    <property type="evidence" value="ECO:0000318"/>
    <property type="project" value="GO_Central"/>
</dbReference>
<reference evidence="12" key="3">
    <citation type="submission" date="2025-08" db="UniProtKB">
        <authorList>
            <consortium name="Ensembl"/>
        </authorList>
    </citation>
    <scope>IDENTIFICATION</scope>
</reference>
<dbReference type="GO" id="GO:0020037">
    <property type="term" value="F:heme binding"/>
    <property type="evidence" value="ECO:0000318"/>
    <property type="project" value="GO_Central"/>
</dbReference>
<evidence type="ECO:0000256" key="9">
    <source>
        <dbReference type="PIRSR" id="PIRSR602401-1"/>
    </source>
</evidence>
<dbReference type="FunCoup" id="H2Y171">
    <property type="interactions" value="1"/>
</dbReference>
<reference evidence="12" key="4">
    <citation type="submission" date="2025-09" db="UniProtKB">
        <authorList>
            <consortium name="Ensembl"/>
        </authorList>
    </citation>
    <scope>IDENTIFICATION</scope>
</reference>
<dbReference type="GO" id="GO:0005506">
    <property type="term" value="F:iron ion binding"/>
    <property type="evidence" value="ECO:0007669"/>
    <property type="project" value="InterPro"/>
</dbReference>
<keyword evidence="6 9" id="KW-0408">Iron</keyword>
<dbReference type="InParanoid" id="H2Y171"/>
<name>H2Y171_CIOIN</name>
<keyword evidence="5 10" id="KW-0560">Oxidoreductase</keyword>
<dbReference type="InterPro" id="IPR050182">
    <property type="entry name" value="Cytochrome_P450_fam2"/>
</dbReference>
<keyword evidence="4 9" id="KW-0479">Metal-binding</keyword>
<evidence type="ECO:0000256" key="1">
    <source>
        <dbReference type="ARBA" id="ARBA00001971"/>
    </source>
</evidence>
<dbReference type="GeneTree" id="ENSGT00940000160689"/>
<dbReference type="EMBL" id="EAAA01000727">
    <property type="status" value="NOT_ANNOTATED_CDS"/>
    <property type="molecule type" value="Genomic_DNA"/>
</dbReference>
<comment type="similarity">
    <text evidence="3 10">Belongs to the cytochrome P450 family.</text>
</comment>
<keyword evidence="9 10" id="KW-0349">Heme</keyword>
<dbReference type="HOGENOM" id="CLU_001570_22_0_1"/>
<dbReference type="AlphaFoldDB" id="H2Y171"/>
<evidence type="ECO:0000256" key="4">
    <source>
        <dbReference type="ARBA" id="ARBA00022723"/>
    </source>
</evidence>
<dbReference type="GO" id="GO:0016712">
    <property type="term" value="F:oxidoreductase activity, acting on paired donors, with incorporation or reduction of molecular oxygen, reduced flavin or flavoprotein as one donor, and incorporation of one atom of oxygen"/>
    <property type="evidence" value="ECO:0000318"/>
    <property type="project" value="GO_Central"/>
</dbReference>
<dbReference type="Ensembl" id="ENSCINT00000032019.1">
    <property type="protein sequence ID" value="ENSCINP00000035655.1"/>
    <property type="gene ID" value="ENSCING00000023704.1"/>
</dbReference>
<dbReference type="PRINTS" id="PR00385">
    <property type="entry name" value="P450"/>
</dbReference>
<dbReference type="PANTHER" id="PTHR24300">
    <property type="entry name" value="CYTOCHROME P450 508A4-RELATED"/>
    <property type="match status" value="1"/>
</dbReference>
<evidence type="ECO:0000256" key="6">
    <source>
        <dbReference type="ARBA" id="ARBA00023004"/>
    </source>
</evidence>
<accession>H2Y171</accession>
<dbReference type="PRINTS" id="PR00463">
    <property type="entry name" value="EP450I"/>
</dbReference>
<evidence type="ECO:0000256" key="11">
    <source>
        <dbReference type="SAM" id="Phobius"/>
    </source>
</evidence>
<dbReference type="InterPro" id="IPR017972">
    <property type="entry name" value="Cyt_P450_CS"/>
</dbReference>
<dbReference type="FunFam" id="1.10.630.10:FF:000036">
    <property type="entry name" value="CYtochrome P450 family"/>
    <property type="match status" value="1"/>
</dbReference>
<dbReference type="PROSITE" id="PS00086">
    <property type="entry name" value="CYTOCHROME_P450"/>
    <property type="match status" value="1"/>
</dbReference>
<evidence type="ECO:0000256" key="10">
    <source>
        <dbReference type="RuleBase" id="RU000461"/>
    </source>
</evidence>
<evidence type="ECO:0000256" key="5">
    <source>
        <dbReference type="ARBA" id="ARBA00023002"/>
    </source>
</evidence>
<dbReference type="Gene3D" id="1.10.630.10">
    <property type="entry name" value="Cytochrome P450"/>
    <property type="match status" value="1"/>
</dbReference>
<evidence type="ECO:0000256" key="3">
    <source>
        <dbReference type="ARBA" id="ARBA00010617"/>
    </source>
</evidence>
<proteinExistence type="inferred from homology"/>
<evidence type="ECO:0000256" key="8">
    <source>
        <dbReference type="ARBA" id="ARBA00023136"/>
    </source>
</evidence>
<dbReference type="GO" id="GO:0006805">
    <property type="term" value="P:xenobiotic metabolic process"/>
    <property type="evidence" value="ECO:0000318"/>
    <property type="project" value="GO_Central"/>
</dbReference>
<organism evidence="12 13">
    <name type="scientific">Ciona intestinalis</name>
    <name type="common">Transparent sea squirt</name>
    <name type="synonym">Ascidia intestinalis</name>
    <dbReference type="NCBI Taxonomy" id="7719"/>
    <lineage>
        <taxon>Eukaryota</taxon>
        <taxon>Metazoa</taxon>
        <taxon>Chordata</taxon>
        <taxon>Tunicata</taxon>
        <taxon>Ascidiacea</taxon>
        <taxon>Phlebobranchia</taxon>
        <taxon>Cionidae</taxon>
        <taxon>Ciona</taxon>
    </lineage>
</organism>
<dbReference type="SUPFAM" id="SSF48264">
    <property type="entry name" value="Cytochrome P450"/>
    <property type="match status" value="1"/>
</dbReference>
<dbReference type="InterPro" id="IPR008069">
    <property type="entry name" value="Cyt_P450_E_grp-I_CYP2D-like"/>
</dbReference>
<keyword evidence="11" id="KW-0812">Transmembrane</keyword>
<keyword evidence="7 10" id="KW-0503">Monooxygenase</keyword>
<evidence type="ECO:0000256" key="2">
    <source>
        <dbReference type="ARBA" id="ARBA00004370"/>
    </source>
</evidence>
<keyword evidence="13" id="KW-1185">Reference proteome</keyword>
<dbReference type="GO" id="GO:0006082">
    <property type="term" value="P:organic acid metabolic process"/>
    <property type="evidence" value="ECO:0000318"/>
    <property type="project" value="GO_Central"/>
</dbReference>
<keyword evidence="8 11" id="KW-0472">Membrane</keyword>
<dbReference type="PANTHER" id="PTHR24300:SF397">
    <property type="entry name" value="CYTOCHROME P450 2U1"/>
    <property type="match status" value="1"/>
</dbReference>
<reference evidence="12" key="2">
    <citation type="journal article" date="2008" name="Genome Biol.">
        <title>Improved genome assembly and evidence-based global gene model set for the chordate Ciona intestinalis: new insight into intron and operon populations.</title>
        <authorList>
            <person name="Satou Y."/>
            <person name="Mineta K."/>
            <person name="Ogasawara M."/>
            <person name="Sasakura Y."/>
            <person name="Shoguchi E."/>
            <person name="Ueno K."/>
            <person name="Yamada L."/>
            <person name="Matsumoto J."/>
            <person name="Wasserscheid J."/>
            <person name="Dewar K."/>
            <person name="Wiley G.B."/>
            <person name="Macmil S.L."/>
            <person name="Roe B.A."/>
            <person name="Zeller R.W."/>
            <person name="Hastings K.E."/>
            <person name="Lemaire P."/>
            <person name="Lindquist E."/>
            <person name="Endo T."/>
            <person name="Hotta K."/>
            <person name="Inaba K."/>
        </authorList>
    </citation>
    <scope>NUCLEOTIDE SEQUENCE [LARGE SCALE GENOMIC DNA]</scope>
    <source>
        <strain evidence="12">wild type</strain>
    </source>
</reference>
<dbReference type="GO" id="GO:0008202">
    <property type="term" value="P:steroid metabolic process"/>
    <property type="evidence" value="ECO:0000318"/>
    <property type="project" value="GO_Central"/>
</dbReference>
<dbReference type="Pfam" id="PF00067">
    <property type="entry name" value="p450"/>
    <property type="match status" value="1"/>
</dbReference>
<comment type="subcellular location">
    <subcellularLocation>
        <location evidence="2">Membrane</location>
    </subcellularLocation>
</comment>
<dbReference type="GO" id="GO:0005737">
    <property type="term" value="C:cytoplasm"/>
    <property type="evidence" value="ECO:0000318"/>
    <property type="project" value="GO_Central"/>
</dbReference>
<feature type="binding site" description="axial binding residue" evidence="9">
    <location>
        <position position="449"/>
    </location>
    <ligand>
        <name>heme</name>
        <dbReference type="ChEBI" id="CHEBI:30413"/>
    </ligand>
    <ligandPart>
        <name>Fe</name>
        <dbReference type="ChEBI" id="CHEBI:18248"/>
    </ligandPart>
</feature>
<dbReference type="InterPro" id="IPR001128">
    <property type="entry name" value="Cyt_P450"/>
</dbReference>
<dbReference type="STRING" id="7719.ENSCINP00000035655"/>
<evidence type="ECO:0000313" key="12">
    <source>
        <dbReference type="Ensembl" id="ENSCINP00000035655.1"/>
    </source>
</evidence>
<dbReference type="InterPro" id="IPR002401">
    <property type="entry name" value="Cyt_P450_E_grp-I"/>
</dbReference>
<evidence type="ECO:0000256" key="7">
    <source>
        <dbReference type="ARBA" id="ARBA00023033"/>
    </source>
</evidence>
<comment type="cofactor">
    <cofactor evidence="1 9">
        <name>heme</name>
        <dbReference type="ChEBI" id="CHEBI:30413"/>
    </cofactor>
</comment>
<dbReference type="GO" id="GO:0016020">
    <property type="term" value="C:membrane"/>
    <property type="evidence" value="ECO:0007669"/>
    <property type="project" value="UniProtKB-SubCell"/>
</dbReference>
<evidence type="ECO:0000313" key="13">
    <source>
        <dbReference type="Proteomes" id="UP000008144"/>
    </source>
</evidence>
<reference evidence="13" key="1">
    <citation type="journal article" date="2002" name="Science">
        <title>The draft genome of Ciona intestinalis: insights into chordate and vertebrate origins.</title>
        <authorList>
            <person name="Dehal P."/>
            <person name="Satou Y."/>
            <person name="Campbell R.K."/>
            <person name="Chapman J."/>
            <person name="Degnan B."/>
            <person name="De Tomaso A."/>
            <person name="Davidson B."/>
            <person name="Di Gregorio A."/>
            <person name="Gelpke M."/>
            <person name="Goodstein D.M."/>
            <person name="Harafuji N."/>
            <person name="Hastings K.E."/>
            <person name="Ho I."/>
            <person name="Hotta K."/>
            <person name="Huang W."/>
            <person name="Kawashima T."/>
            <person name="Lemaire P."/>
            <person name="Martinez D."/>
            <person name="Meinertzhagen I.A."/>
            <person name="Necula S."/>
            <person name="Nonaka M."/>
            <person name="Putnam N."/>
            <person name="Rash S."/>
            <person name="Saiga H."/>
            <person name="Satake M."/>
            <person name="Terry A."/>
            <person name="Yamada L."/>
            <person name="Wang H.G."/>
            <person name="Awazu S."/>
            <person name="Azumi K."/>
            <person name="Boore J."/>
            <person name="Branno M."/>
            <person name="Chin-Bow S."/>
            <person name="DeSantis R."/>
            <person name="Doyle S."/>
            <person name="Francino P."/>
            <person name="Keys D.N."/>
            <person name="Haga S."/>
            <person name="Hayashi H."/>
            <person name="Hino K."/>
            <person name="Imai K.S."/>
            <person name="Inaba K."/>
            <person name="Kano S."/>
            <person name="Kobayashi K."/>
            <person name="Kobayashi M."/>
            <person name="Lee B.I."/>
            <person name="Makabe K.W."/>
            <person name="Manohar C."/>
            <person name="Matassi G."/>
            <person name="Medina M."/>
            <person name="Mochizuki Y."/>
            <person name="Mount S."/>
            <person name="Morishita T."/>
            <person name="Miura S."/>
            <person name="Nakayama A."/>
            <person name="Nishizaka S."/>
            <person name="Nomoto H."/>
            <person name="Ohta F."/>
            <person name="Oishi K."/>
            <person name="Rigoutsos I."/>
            <person name="Sano M."/>
            <person name="Sasaki A."/>
            <person name="Sasakura Y."/>
            <person name="Shoguchi E."/>
            <person name="Shin-i T."/>
            <person name="Spagnuolo A."/>
            <person name="Stainier D."/>
            <person name="Suzuki M.M."/>
            <person name="Tassy O."/>
            <person name="Takatori N."/>
            <person name="Tokuoka M."/>
            <person name="Yagi K."/>
            <person name="Yoshizaki F."/>
            <person name="Wada S."/>
            <person name="Zhang C."/>
            <person name="Hyatt P.D."/>
            <person name="Larimer F."/>
            <person name="Detter C."/>
            <person name="Doggett N."/>
            <person name="Glavina T."/>
            <person name="Hawkins T."/>
            <person name="Richardson P."/>
            <person name="Lucas S."/>
            <person name="Kohara Y."/>
            <person name="Levine M."/>
            <person name="Satoh N."/>
            <person name="Rokhsar D.S."/>
        </authorList>
    </citation>
    <scope>NUCLEOTIDE SEQUENCE [LARGE SCALE GENOMIC DNA]</scope>
</reference>
<dbReference type="InterPro" id="IPR036396">
    <property type="entry name" value="Cyt_P450_sf"/>
</dbReference>
<feature type="transmembrane region" description="Helical" evidence="11">
    <location>
        <begin position="12"/>
        <end position="32"/>
    </location>
</feature>
<keyword evidence="11" id="KW-1133">Transmembrane helix</keyword>
<protein>
    <submittedName>
        <fullName evidence="12">Uncharacterized protein</fullName>
    </submittedName>
</protein>
<dbReference type="PRINTS" id="PR01686">
    <property type="entry name" value="EP450ICYP2D"/>
</dbReference>
<dbReference type="Proteomes" id="UP000008144">
    <property type="component" value="Chromosome 11"/>
</dbReference>